<dbReference type="EMBL" id="MF101426">
    <property type="protein sequence ID" value="ARW63160.1"/>
    <property type="molecule type" value="Genomic_DNA"/>
</dbReference>
<keyword evidence="3 6" id="KW-0689">Ribosomal protein</keyword>
<keyword evidence="6" id="KW-0699">rRNA-binding</keyword>
<dbReference type="GO" id="GO:0003735">
    <property type="term" value="F:structural constituent of ribosome"/>
    <property type="evidence" value="ECO:0007669"/>
    <property type="project" value="InterPro"/>
</dbReference>
<dbReference type="InterPro" id="IPR003256">
    <property type="entry name" value="Ribosomal_uL24"/>
</dbReference>
<dbReference type="GO" id="GO:1990904">
    <property type="term" value="C:ribonucleoprotein complex"/>
    <property type="evidence" value="ECO:0007669"/>
    <property type="project" value="UniProtKB-KW"/>
</dbReference>
<dbReference type="SMART" id="SM00739">
    <property type="entry name" value="KOW"/>
    <property type="match status" value="1"/>
</dbReference>
<proteinExistence type="inferred from homology"/>
<dbReference type="GO" id="GO:0009507">
    <property type="term" value="C:chloroplast"/>
    <property type="evidence" value="ECO:0007669"/>
    <property type="project" value="UniProtKB-SubCell"/>
</dbReference>
<dbReference type="RefSeq" id="YP_009394598.1">
    <property type="nucleotide sequence ID" value="NC_035273.1"/>
</dbReference>
<keyword evidence="6" id="KW-0694">RNA-binding</keyword>
<evidence type="ECO:0000256" key="6">
    <source>
        <dbReference type="HAMAP-Rule" id="MF_01326"/>
    </source>
</evidence>
<dbReference type="PANTHER" id="PTHR12903">
    <property type="entry name" value="MITOCHONDRIAL RIBOSOMAL PROTEIN L24"/>
    <property type="match status" value="1"/>
</dbReference>
<evidence type="ECO:0000256" key="1">
    <source>
        <dbReference type="ARBA" id="ARBA00004072"/>
    </source>
</evidence>
<sequence>MTKIKKDSTVEIISGKHKGKTGKILSICKKTRKVKIENINMQTKHIKPKQNDEKGHIMQIEGPIHYSNIKLNNKIK</sequence>
<dbReference type="Gene3D" id="2.30.30.30">
    <property type="match status" value="1"/>
</dbReference>
<feature type="domain" description="KOW" evidence="7">
    <location>
        <begin position="3"/>
        <end position="30"/>
    </location>
</feature>
<dbReference type="InterPro" id="IPR005824">
    <property type="entry name" value="KOW"/>
</dbReference>
<evidence type="ECO:0000256" key="2">
    <source>
        <dbReference type="ARBA" id="ARBA00010618"/>
    </source>
</evidence>
<keyword evidence="4 6" id="KW-0687">Ribonucleoprotein</keyword>
<comment type="function">
    <text evidence="1 6">One of two assembly initiator proteins, it binds directly to the 5'-end of the 23S rRNA, where it nucleates assembly of the 50S subunit.</text>
</comment>
<evidence type="ECO:0000256" key="4">
    <source>
        <dbReference type="ARBA" id="ARBA00023274"/>
    </source>
</evidence>
<comment type="subunit">
    <text evidence="6">Part of the 50S ribosomal subunit.</text>
</comment>
<dbReference type="SUPFAM" id="SSF50104">
    <property type="entry name" value="Translation proteins SH3-like domain"/>
    <property type="match status" value="1"/>
</dbReference>
<dbReference type="GO" id="GO:0019843">
    <property type="term" value="F:rRNA binding"/>
    <property type="evidence" value="ECO:0007669"/>
    <property type="project" value="UniProtKB-UniRule"/>
</dbReference>
<geneLocation type="chloroplast" evidence="8"/>
<dbReference type="GeneID" id="33356482"/>
<dbReference type="InterPro" id="IPR014722">
    <property type="entry name" value="Rib_uL2_dom2"/>
</dbReference>
<evidence type="ECO:0000256" key="3">
    <source>
        <dbReference type="ARBA" id="ARBA00022980"/>
    </source>
</evidence>
<dbReference type="Pfam" id="PF17136">
    <property type="entry name" value="ribosomal_L24"/>
    <property type="match status" value="1"/>
</dbReference>
<dbReference type="NCBIfam" id="TIGR01079">
    <property type="entry name" value="rplX_bact"/>
    <property type="match status" value="1"/>
</dbReference>
<dbReference type="InterPro" id="IPR057264">
    <property type="entry name" value="Ribosomal_uL24_C"/>
</dbReference>
<dbReference type="CDD" id="cd06089">
    <property type="entry name" value="KOW_RPL26"/>
    <property type="match status" value="1"/>
</dbReference>
<keyword evidence="8" id="KW-0934">Plastid</keyword>
<dbReference type="AlphaFoldDB" id="A0A1Z1MB19"/>
<comment type="similarity">
    <text evidence="2 6">Belongs to the universal ribosomal protein uL24 family.</text>
</comment>
<keyword evidence="8" id="KW-0150">Chloroplast</keyword>
<dbReference type="GO" id="GO:0005840">
    <property type="term" value="C:ribosome"/>
    <property type="evidence" value="ECO:0007669"/>
    <property type="project" value="UniProtKB-KW"/>
</dbReference>
<comment type="subcellular location">
    <subcellularLocation>
        <location evidence="6">Plastid</location>
        <location evidence="6">Chloroplast</location>
    </subcellularLocation>
</comment>
<accession>A0A1Z1MB19</accession>
<dbReference type="Pfam" id="PF00467">
    <property type="entry name" value="KOW"/>
    <property type="match status" value="1"/>
</dbReference>
<organism evidence="8">
    <name type="scientific">Vertebrata thuyoides</name>
    <dbReference type="NCBI Taxonomy" id="2006970"/>
    <lineage>
        <taxon>Eukaryota</taxon>
        <taxon>Rhodophyta</taxon>
        <taxon>Florideophyceae</taxon>
        <taxon>Rhodymeniophycidae</taxon>
        <taxon>Ceramiales</taxon>
        <taxon>Rhodomelaceae</taxon>
        <taxon>Polysiphonioideae</taxon>
        <taxon>Vertebrata</taxon>
    </lineage>
</organism>
<evidence type="ECO:0000313" key="8">
    <source>
        <dbReference type="EMBL" id="ARW63160.1"/>
    </source>
</evidence>
<dbReference type="InterPro" id="IPR008991">
    <property type="entry name" value="Translation_prot_SH3-like_sf"/>
</dbReference>
<dbReference type="HAMAP" id="MF_01326_B">
    <property type="entry name" value="Ribosomal_uL24_B"/>
    <property type="match status" value="1"/>
</dbReference>
<gene>
    <name evidence="6 8" type="primary">rpl24</name>
</gene>
<reference evidence="8" key="1">
    <citation type="journal article" date="2017" name="J. Phycol.">
        <title>Analysis of chloroplast genomes and a supermatrix inform reclassification of the Rhodomelaceae (Rhodophyta).</title>
        <authorList>
            <person name="Diaz-Tapia P."/>
            <person name="Maggs C.A."/>
            <person name="West J.A."/>
            <person name="Verbruggen H."/>
        </authorList>
    </citation>
    <scope>NUCLEOTIDE SEQUENCE</scope>
    <source>
        <strain evidence="8">PD546</strain>
    </source>
</reference>
<dbReference type="InterPro" id="IPR041988">
    <property type="entry name" value="Ribosomal_uL24_KOW"/>
</dbReference>
<name>A0A1Z1MB19_9FLOR</name>
<evidence type="ECO:0000259" key="7">
    <source>
        <dbReference type="SMART" id="SM00739"/>
    </source>
</evidence>
<evidence type="ECO:0000256" key="5">
    <source>
        <dbReference type="ARBA" id="ARBA00035282"/>
    </source>
</evidence>
<protein>
    <recommendedName>
        <fullName evidence="5 6">Large ribosomal subunit protein uL24c</fullName>
    </recommendedName>
</protein>
<dbReference type="GO" id="GO:0006412">
    <property type="term" value="P:translation"/>
    <property type="evidence" value="ECO:0007669"/>
    <property type="project" value="UniProtKB-UniRule"/>
</dbReference>